<sequence>MDLPSSTHPLVFSMRHFFVLSLALNVSFILRSVFEREQGLNWFGFESEKERITQRTRLSVSSSHSSITTLAEAQDSGERIINLDHGDPTMYEKYWQQMGDKTTVVIPGWQSMSYFSDISNICWFLEPEFAKQVVRLHKVVGNAVTDGRHIVVGTGSSQLYLAALFALSPSDASEPISVVSQAPYYSSYPSMTDCLKSGLYKWAGEAHNFSKEGPYIELVTSPNNPDGTARHSVVNRNKGTLLHDLAYYWPQYTPISSPADHELMLFTVSKSTGHAGMRIGWAIVKDKEVAKRMTKFVELNTIGVSKDSQIRAAKVLKAISDTYEHVDDSEVGETFFDFSYHNMAERWKLLREAVEHSGMFSLPKFPPAFCTFFNQVSEPRPAFAWLKCEKDIEDCETFLRGHKILTRGGKHFGVGPKYVRISMIDRDENFIRFVKRLSTIRI</sequence>
<dbReference type="Gene3D" id="3.40.640.10">
    <property type="entry name" value="Type I PLP-dependent aspartate aminotransferase-like (Major domain)"/>
    <property type="match status" value="1"/>
</dbReference>
<dbReference type="EMBL" id="JAXUIC010000010">
    <property type="protein sequence ID" value="KAK4568725.1"/>
    <property type="molecule type" value="Genomic_DNA"/>
</dbReference>
<evidence type="ECO:0000256" key="5">
    <source>
        <dbReference type="ARBA" id="ARBA00022898"/>
    </source>
</evidence>
<dbReference type="SUPFAM" id="SSF53383">
    <property type="entry name" value="PLP-dependent transferases"/>
    <property type="match status" value="1"/>
</dbReference>
<dbReference type="InterPro" id="IPR037029">
    <property type="entry name" value="Alliinase_N_sf"/>
</dbReference>
<evidence type="ECO:0000313" key="7">
    <source>
        <dbReference type="EMBL" id="KAK4568725.1"/>
    </source>
</evidence>
<comment type="cofactor">
    <cofactor evidence="1">
        <name>pyridoxal 5'-phosphate</name>
        <dbReference type="ChEBI" id="CHEBI:597326"/>
    </cofactor>
</comment>
<evidence type="ECO:0000256" key="1">
    <source>
        <dbReference type="ARBA" id="ARBA00001933"/>
    </source>
</evidence>
<dbReference type="CDD" id="cd00609">
    <property type="entry name" value="AAT_like"/>
    <property type="match status" value="1"/>
</dbReference>
<dbReference type="Proteomes" id="UP001324115">
    <property type="component" value="Unassembled WGS sequence"/>
</dbReference>
<evidence type="ECO:0000256" key="3">
    <source>
        <dbReference type="ARBA" id="ARBA00011738"/>
    </source>
</evidence>
<evidence type="ECO:0000313" key="8">
    <source>
        <dbReference type="Proteomes" id="UP001324115"/>
    </source>
</evidence>
<evidence type="ECO:0000256" key="4">
    <source>
        <dbReference type="ARBA" id="ARBA00022576"/>
    </source>
</evidence>
<gene>
    <name evidence="7" type="ORF">RGQ29_004220</name>
</gene>
<dbReference type="InterPro" id="IPR015422">
    <property type="entry name" value="PyrdxlP-dep_Trfase_small"/>
</dbReference>
<evidence type="ECO:0000259" key="6">
    <source>
        <dbReference type="Pfam" id="PF04864"/>
    </source>
</evidence>
<protein>
    <recommendedName>
        <fullName evidence="6">Alliinase C-terminal domain-containing protein</fullName>
    </recommendedName>
</protein>
<keyword evidence="5" id="KW-0663">Pyridoxal phosphate</keyword>
<keyword evidence="4" id="KW-0032">Aminotransferase</keyword>
<accession>A0AAN7EE58</accession>
<proteinExistence type="inferred from homology"/>
<dbReference type="InterPro" id="IPR050478">
    <property type="entry name" value="Ethylene_sulfur-biosynth"/>
</dbReference>
<dbReference type="AlphaFoldDB" id="A0AAN7EE58"/>
<keyword evidence="4" id="KW-0808">Transferase</keyword>
<comment type="subunit">
    <text evidence="3">Homodimer.</text>
</comment>
<comment type="similarity">
    <text evidence="2">Belongs to the alliinase family.</text>
</comment>
<keyword evidence="8" id="KW-1185">Reference proteome</keyword>
<evidence type="ECO:0000256" key="2">
    <source>
        <dbReference type="ARBA" id="ARBA00006312"/>
    </source>
</evidence>
<dbReference type="Gene3D" id="3.90.1150.10">
    <property type="entry name" value="Aspartate Aminotransferase, domain 1"/>
    <property type="match status" value="1"/>
</dbReference>
<dbReference type="PANTHER" id="PTHR43795">
    <property type="entry name" value="BIFUNCTIONAL ASPARTATE AMINOTRANSFERASE AND GLUTAMATE/ASPARTATE-PREPHENATE AMINOTRANSFERASE-RELATED"/>
    <property type="match status" value="1"/>
</dbReference>
<dbReference type="InterPro" id="IPR006948">
    <property type="entry name" value="Alliinase_C"/>
</dbReference>
<dbReference type="InterPro" id="IPR015421">
    <property type="entry name" value="PyrdxlP-dep_Trfase_major"/>
</dbReference>
<feature type="domain" description="Alliinase C-terminal" evidence="6">
    <location>
        <begin position="81"/>
        <end position="440"/>
    </location>
</feature>
<name>A0AAN7EE58_QUERU</name>
<dbReference type="GO" id="GO:0006520">
    <property type="term" value="P:amino acid metabolic process"/>
    <property type="evidence" value="ECO:0007669"/>
    <property type="project" value="TreeGrafter"/>
</dbReference>
<organism evidence="7 8">
    <name type="scientific">Quercus rubra</name>
    <name type="common">Northern red oak</name>
    <name type="synonym">Quercus borealis</name>
    <dbReference type="NCBI Taxonomy" id="3512"/>
    <lineage>
        <taxon>Eukaryota</taxon>
        <taxon>Viridiplantae</taxon>
        <taxon>Streptophyta</taxon>
        <taxon>Embryophyta</taxon>
        <taxon>Tracheophyta</taxon>
        <taxon>Spermatophyta</taxon>
        <taxon>Magnoliopsida</taxon>
        <taxon>eudicotyledons</taxon>
        <taxon>Gunneridae</taxon>
        <taxon>Pentapetalae</taxon>
        <taxon>rosids</taxon>
        <taxon>fabids</taxon>
        <taxon>Fagales</taxon>
        <taxon>Fagaceae</taxon>
        <taxon>Quercus</taxon>
    </lineage>
</organism>
<dbReference type="Gene3D" id="2.10.25.30">
    <property type="entry name" value="EGF-like, alliinase"/>
    <property type="match status" value="1"/>
</dbReference>
<dbReference type="PANTHER" id="PTHR43795:SF22">
    <property type="entry name" value="TRYPTOPHAN AMINOTRANSFERASE-RELATED PROTEIN 2"/>
    <property type="match status" value="1"/>
</dbReference>
<reference evidence="7 8" key="1">
    <citation type="journal article" date="2023" name="G3 (Bethesda)">
        <title>A haplotype-resolved chromosome-scale genome for Quercus rubra L. provides insights into the genetics of adaptive traits for red oak species.</title>
        <authorList>
            <person name="Kapoor B."/>
            <person name="Jenkins J."/>
            <person name="Schmutz J."/>
            <person name="Zhebentyayeva T."/>
            <person name="Kuelheim C."/>
            <person name="Coggeshall M."/>
            <person name="Heim C."/>
            <person name="Lasky J.R."/>
            <person name="Leites L."/>
            <person name="Islam-Faridi N."/>
            <person name="Romero-Severson J."/>
            <person name="DeLeo V.L."/>
            <person name="Lucas S.M."/>
            <person name="Lazic D."/>
            <person name="Gailing O."/>
            <person name="Carlson J."/>
            <person name="Staton M."/>
        </authorList>
    </citation>
    <scope>NUCLEOTIDE SEQUENCE [LARGE SCALE GENOMIC DNA]</scope>
    <source>
        <strain evidence="7">Pseudo-F2</strain>
    </source>
</reference>
<dbReference type="InterPro" id="IPR015424">
    <property type="entry name" value="PyrdxlP-dep_Trfase"/>
</dbReference>
<dbReference type="GO" id="GO:0008483">
    <property type="term" value="F:transaminase activity"/>
    <property type="evidence" value="ECO:0007669"/>
    <property type="project" value="UniProtKB-KW"/>
</dbReference>
<dbReference type="GO" id="GO:0016846">
    <property type="term" value="F:carbon-sulfur lyase activity"/>
    <property type="evidence" value="ECO:0007669"/>
    <property type="project" value="InterPro"/>
</dbReference>
<dbReference type="Pfam" id="PF04864">
    <property type="entry name" value="Alliinase_C"/>
    <property type="match status" value="1"/>
</dbReference>
<comment type="caution">
    <text evidence="7">The sequence shown here is derived from an EMBL/GenBank/DDBJ whole genome shotgun (WGS) entry which is preliminary data.</text>
</comment>